<organism evidence="2 3">
    <name type="scientific">Lactococcus nasutitermitis</name>
    <dbReference type="NCBI Taxonomy" id="1652957"/>
    <lineage>
        <taxon>Bacteria</taxon>
        <taxon>Bacillati</taxon>
        <taxon>Bacillota</taxon>
        <taxon>Bacilli</taxon>
        <taxon>Lactobacillales</taxon>
        <taxon>Streptococcaceae</taxon>
        <taxon>Lactococcus</taxon>
    </lineage>
</organism>
<evidence type="ECO:0000313" key="2">
    <source>
        <dbReference type="EMBL" id="MFC4652146.1"/>
    </source>
</evidence>
<dbReference type="Pfam" id="PF14317">
    <property type="entry name" value="YcxB"/>
    <property type="match status" value="1"/>
</dbReference>
<sequence>MVSQTVKKFEKNNPAVATSQQNLQFTDEQVTIESTGDLQNGTSEMKYESFTSVRETADSFYLYISNSAAFLLTKSDFTQGTPDELRQLLQEKIKRYK</sequence>
<evidence type="ECO:0000259" key="1">
    <source>
        <dbReference type="Pfam" id="PF14317"/>
    </source>
</evidence>
<feature type="domain" description="YcxB-like C-terminal" evidence="1">
    <location>
        <begin position="39"/>
        <end position="89"/>
    </location>
</feature>
<proteinExistence type="predicted"/>
<name>A0ABV9JCK4_9LACT</name>
<dbReference type="Proteomes" id="UP001595987">
    <property type="component" value="Unassembled WGS sequence"/>
</dbReference>
<dbReference type="EMBL" id="JBHSGD010000004">
    <property type="protein sequence ID" value="MFC4652146.1"/>
    <property type="molecule type" value="Genomic_DNA"/>
</dbReference>
<protein>
    <submittedName>
        <fullName evidence="2">YcxB family protein</fullName>
    </submittedName>
</protein>
<reference evidence="3" key="1">
    <citation type="journal article" date="2019" name="Int. J. Syst. Evol. Microbiol.">
        <title>The Global Catalogue of Microorganisms (GCM) 10K type strain sequencing project: providing services to taxonomists for standard genome sequencing and annotation.</title>
        <authorList>
            <consortium name="The Broad Institute Genomics Platform"/>
            <consortium name="The Broad Institute Genome Sequencing Center for Infectious Disease"/>
            <person name="Wu L."/>
            <person name="Ma J."/>
        </authorList>
    </citation>
    <scope>NUCLEOTIDE SEQUENCE [LARGE SCALE GENOMIC DNA]</scope>
    <source>
        <strain evidence="3">CCUG 63287</strain>
    </source>
</reference>
<keyword evidence="3" id="KW-1185">Reference proteome</keyword>
<dbReference type="RefSeq" id="WP_280520329.1">
    <property type="nucleotide sequence ID" value="NZ_BOVQ01000002.1"/>
</dbReference>
<accession>A0ABV9JCK4</accession>
<gene>
    <name evidence="2" type="ORF">ACFO26_04420</name>
</gene>
<dbReference type="InterPro" id="IPR025588">
    <property type="entry name" value="YcxB-like_C"/>
</dbReference>
<evidence type="ECO:0000313" key="3">
    <source>
        <dbReference type="Proteomes" id="UP001595987"/>
    </source>
</evidence>
<comment type="caution">
    <text evidence="2">The sequence shown here is derived from an EMBL/GenBank/DDBJ whole genome shotgun (WGS) entry which is preliminary data.</text>
</comment>